<proteinExistence type="predicted"/>
<evidence type="ECO:0000313" key="1">
    <source>
        <dbReference type="EMBL" id="KYM94123.1"/>
    </source>
</evidence>
<keyword evidence="2" id="KW-1185">Reference proteome</keyword>
<evidence type="ECO:0008006" key="3">
    <source>
        <dbReference type="Google" id="ProtNLM"/>
    </source>
</evidence>
<sequence>MVDGTPIPYSNTVKNLGIHLSADLTWNRQISYISSNFHFAFYRLKFRESALPSSIKLQLVNALLIPHLDYACLVYNDVTDYLNTKLQRLQNTALRFIYNLRYDSPLAPYRKSANWLSVRTRRTYFLGCLMYSVLAYTRPYYLYNRFTLARSEPARVFRRQAAFRLPTCRTNLYQRSFWIEAIHNWNSIPSSIINSSSLYVFKKLYCRYLLLTDD</sequence>
<name>A0A151I7N1_9HYME</name>
<evidence type="ECO:0000313" key="2">
    <source>
        <dbReference type="Proteomes" id="UP000078542"/>
    </source>
</evidence>
<accession>A0A151I7N1</accession>
<organism evidence="1 2">
    <name type="scientific">Cyphomyrmex costatus</name>
    <dbReference type="NCBI Taxonomy" id="456900"/>
    <lineage>
        <taxon>Eukaryota</taxon>
        <taxon>Metazoa</taxon>
        <taxon>Ecdysozoa</taxon>
        <taxon>Arthropoda</taxon>
        <taxon>Hexapoda</taxon>
        <taxon>Insecta</taxon>
        <taxon>Pterygota</taxon>
        <taxon>Neoptera</taxon>
        <taxon>Endopterygota</taxon>
        <taxon>Hymenoptera</taxon>
        <taxon>Apocrita</taxon>
        <taxon>Aculeata</taxon>
        <taxon>Formicoidea</taxon>
        <taxon>Formicidae</taxon>
        <taxon>Myrmicinae</taxon>
        <taxon>Cyphomyrmex</taxon>
    </lineage>
</organism>
<reference evidence="1 2" key="1">
    <citation type="submission" date="2016-03" db="EMBL/GenBank/DDBJ databases">
        <title>Cyphomyrmex costatus WGS genome.</title>
        <authorList>
            <person name="Nygaard S."/>
            <person name="Hu H."/>
            <person name="Boomsma J."/>
            <person name="Zhang G."/>
        </authorList>
    </citation>
    <scope>NUCLEOTIDE SEQUENCE [LARGE SCALE GENOMIC DNA]</scope>
    <source>
        <strain evidence="1">MS0001</strain>
        <tissue evidence="1">Whole body</tissue>
    </source>
</reference>
<dbReference type="AlphaFoldDB" id="A0A151I7N1"/>
<gene>
    <name evidence="1" type="ORF">ALC62_15265</name>
</gene>
<dbReference type="EMBL" id="KQ978410">
    <property type="protein sequence ID" value="KYM94123.1"/>
    <property type="molecule type" value="Genomic_DNA"/>
</dbReference>
<protein>
    <recommendedName>
        <fullName evidence="3">RNA-directed DNA polymerase from mobile element jockey</fullName>
    </recommendedName>
</protein>
<dbReference type="Proteomes" id="UP000078542">
    <property type="component" value="Unassembled WGS sequence"/>
</dbReference>